<keyword evidence="2" id="KW-0805">Transcription regulation</keyword>
<reference evidence="6" key="1">
    <citation type="submission" date="2020-08" db="EMBL/GenBank/DDBJ databases">
        <title>Plant Genome Project.</title>
        <authorList>
            <person name="Zhang R.-G."/>
        </authorList>
    </citation>
    <scope>NUCLEOTIDE SEQUENCE</scope>
    <source>
        <strain evidence="6">WSP0</strain>
        <tissue evidence="6">Leaf</tissue>
    </source>
</reference>
<evidence type="ECO:0000256" key="2">
    <source>
        <dbReference type="ARBA" id="ARBA00023015"/>
    </source>
</evidence>
<dbReference type="AlphaFoldDB" id="A0AAV6LPH8"/>
<evidence type="ECO:0000313" key="6">
    <source>
        <dbReference type="EMBL" id="KAG5566133.1"/>
    </source>
</evidence>
<dbReference type="InterPro" id="IPR015300">
    <property type="entry name" value="DNA-bd_pseudobarrel_sf"/>
</dbReference>
<keyword evidence="3" id="KW-0238">DNA-binding</keyword>
<dbReference type="GO" id="GO:0005634">
    <property type="term" value="C:nucleus"/>
    <property type="evidence" value="ECO:0007669"/>
    <property type="project" value="UniProtKB-SubCell"/>
</dbReference>
<dbReference type="SUPFAM" id="SSF101936">
    <property type="entry name" value="DNA-binding pseudobarrel domain"/>
    <property type="match status" value="1"/>
</dbReference>
<organism evidence="6 7">
    <name type="scientific">Rhododendron griersonianum</name>
    <dbReference type="NCBI Taxonomy" id="479676"/>
    <lineage>
        <taxon>Eukaryota</taxon>
        <taxon>Viridiplantae</taxon>
        <taxon>Streptophyta</taxon>
        <taxon>Embryophyta</taxon>
        <taxon>Tracheophyta</taxon>
        <taxon>Spermatophyta</taxon>
        <taxon>Magnoliopsida</taxon>
        <taxon>eudicotyledons</taxon>
        <taxon>Gunneridae</taxon>
        <taxon>Pentapetalae</taxon>
        <taxon>asterids</taxon>
        <taxon>Ericales</taxon>
        <taxon>Ericaceae</taxon>
        <taxon>Ericoideae</taxon>
        <taxon>Rhodoreae</taxon>
        <taxon>Rhododendron</taxon>
    </lineage>
</organism>
<sequence length="230" mass="27079">MLNCYMFSSVMTFVDPTQLVMDLSYENGLATTCPRFVHLRILELQRRTDTRYVYYLIDSNNAEIRVDAAISYDSVAVKYIADNEFVKKILFSWQQFNSNFLNHPYQMYHTKFIMLFIPHVQQVPYVMNSYLLAPDEAVAMIHSGSRVWYVKIDNSRFTTRWMNVVHAHNIGKNYLLLFACVGHLKFDLFVFNKNNDEIAYDWTTIAPIQYSNAPNDWDSRKVFSRLTEGK</sequence>
<dbReference type="EMBL" id="JACTNZ010000001">
    <property type="protein sequence ID" value="KAG5566133.1"/>
    <property type="molecule type" value="Genomic_DNA"/>
</dbReference>
<dbReference type="Proteomes" id="UP000823749">
    <property type="component" value="Chromosome 1"/>
</dbReference>
<dbReference type="GO" id="GO:0003677">
    <property type="term" value="F:DNA binding"/>
    <property type="evidence" value="ECO:0007669"/>
    <property type="project" value="UniProtKB-KW"/>
</dbReference>
<proteinExistence type="predicted"/>
<comment type="subcellular location">
    <subcellularLocation>
        <location evidence="1">Nucleus</location>
    </subcellularLocation>
</comment>
<keyword evidence="7" id="KW-1185">Reference proteome</keyword>
<evidence type="ECO:0000256" key="3">
    <source>
        <dbReference type="ARBA" id="ARBA00023125"/>
    </source>
</evidence>
<evidence type="ECO:0000256" key="4">
    <source>
        <dbReference type="ARBA" id="ARBA00023163"/>
    </source>
</evidence>
<accession>A0AAV6LPH8</accession>
<gene>
    <name evidence="6" type="ORF">RHGRI_001909</name>
</gene>
<keyword evidence="5" id="KW-0539">Nucleus</keyword>
<keyword evidence="4" id="KW-0804">Transcription</keyword>
<evidence type="ECO:0000256" key="1">
    <source>
        <dbReference type="ARBA" id="ARBA00004123"/>
    </source>
</evidence>
<evidence type="ECO:0000313" key="7">
    <source>
        <dbReference type="Proteomes" id="UP000823749"/>
    </source>
</evidence>
<protein>
    <submittedName>
        <fullName evidence="6">Uncharacterized protein</fullName>
    </submittedName>
</protein>
<name>A0AAV6LPH8_9ERIC</name>
<comment type="caution">
    <text evidence="6">The sequence shown here is derived from an EMBL/GenBank/DDBJ whole genome shotgun (WGS) entry which is preliminary data.</text>
</comment>
<evidence type="ECO:0000256" key="5">
    <source>
        <dbReference type="ARBA" id="ARBA00023242"/>
    </source>
</evidence>